<reference evidence="2" key="2">
    <citation type="submission" date="2017-12" db="EMBL/GenBank/DDBJ databases">
        <title>Genome sequence of the Bar-tailed Godwit (Limosa lapponica baueri).</title>
        <authorList>
            <person name="Lima N.C.B."/>
            <person name="Parody-Merino A.M."/>
            <person name="Battley P.F."/>
            <person name="Fidler A.E."/>
            <person name="Prosdocimi F."/>
        </authorList>
    </citation>
    <scope>NUCLEOTIDE SEQUENCE [LARGE SCALE GENOMIC DNA]</scope>
</reference>
<accession>A0A2I0T2Y7</accession>
<dbReference type="OrthoDB" id="10011303at2759"/>
<dbReference type="EMBL" id="KZ522146">
    <property type="protein sequence ID" value="PKU28158.1"/>
    <property type="molecule type" value="Genomic_DNA"/>
</dbReference>
<dbReference type="Proteomes" id="UP000233556">
    <property type="component" value="Unassembled WGS sequence"/>
</dbReference>
<dbReference type="AlphaFoldDB" id="A0A2I0T2Y7"/>
<name>A0A2I0T2Y7_LIMLA</name>
<keyword evidence="2" id="KW-1185">Reference proteome</keyword>
<protein>
    <submittedName>
        <fullName evidence="1">Laminin subunit alpha-2</fullName>
    </submittedName>
</protein>
<organism evidence="1 2">
    <name type="scientific">Limosa lapponica baueri</name>
    <dbReference type="NCBI Taxonomy" id="1758121"/>
    <lineage>
        <taxon>Eukaryota</taxon>
        <taxon>Metazoa</taxon>
        <taxon>Chordata</taxon>
        <taxon>Craniata</taxon>
        <taxon>Vertebrata</taxon>
        <taxon>Euteleostomi</taxon>
        <taxon>Archelosauria</taxon>
        <taxon>Archosauria</taxon>
        <taxon>Dinosauria</taxon>
        <taxon>Saurischia</taxon>
        <taxon>Theropoda</taxon>
        <taxon>Coelurosauria</taxon>
        <taxon>Aves</taxon>
        <taxon>Neognathae</taxon>
        <taxon>Neoaves</taxon>
        <taxon>Charadriiformes</taxon>
        <taxon>Scolopacidae</taxon>
        <taxon>Limosa</taxon>
    </lineage>
</organism>
<evidence type="ECO:0000313" key="1">
    <source>
        <dbReference type="EMBL" id="PKU28158.1"/>
    </source>
</evidence>
<evidence type="ECO:0000313" key="2">
    <source>
        <dbReference type="Proteomes" id="UP000233556"/>
    </source>
</evidence>
<gene>
    <name evidence="1" type="ORF">llap_21538</name>
</gene>
<sequence length="115" mass="12686">MSDQLKDKIDDLSQEIRDRMLAEKVLQAEDHAAQLSESSAILDGILAEAKNISFNATLAFNAYTNIKDNTDEAEKVAKEAKALANEAMQASLSLAQANSCCRKALRQEHRSFDTQ</sequence>
<reference evidence="2" key="1">
    <citation type="submission" date="2017-11" db="EMBL/GenBank/DDBJ databases">
        <authorList>
            <person name="Lima N.C."/>
            <person name="Parody-Merino A.M."/>
            <person name="Battley P.F."/>
            <person name="Fidler A.E."/>
            <person name="Prosdocimi F."/>
        </authorList>
    </citation>
    <scope>NUCLEOTIDE SEQUENCE [LARGE SCALE GENOMIC DNA]</scope>
</reference>
<proteinExistence type="predicted"/>